<dbReference type="InterPro" id="IPR056778">
    <property type="entry name" value="UPF0261_C"/>
</dbReference>
<evidence type="ECO:0000313" key="3">
    <source>
        <dbReference type="EMBL" id="RYJ15499.1"/>
    </source>
</evidence>
<dbReference type="InterPro" id="IPR044122">
    <property type="entry name" value="UPF0261_N"/>
</dbReference>
<dbReference type="InterPro" id="IPR051353">
    <property type="entry name" value="Tobamovirus_resist_UPF0261"/>
</dbReference>
<dbReference type="Pfam" id="PF06792">
    <property type="entry name" value="UPF0261"/>
    <property type="match status" value="1"/>
</dbReference>
<dbReference type="RefSeq" id="WP_129754730.1">
    <property type="nucleotide sequence ID" value="NZ_JAFKAA010000001.1"/>
</dbReference>
<gene>
    <name evidence="3" type="ORF">ELS20_00035</name>
</gene>
<organism evidence="3 4">
    <name type="scientific">Haloarcula hispanica</name>
    <dbReference type="NCBI Taxonomy" id="51589"/>
    <lineage>
        <taxon>Archaea</taxon>
        <taxon>Methanobacteriati</taxon>
        <taxon>Methanobacteriota</taxon>
        <taxon>Stenosarchaea group</taxon>
        <taxon>Halobacteria</taxon>
        <taxon>Halobacteriales</taxon>
        <taxon>Haloarculaceae</taxon>
        <taxon>Haloarcula</taxon>
    </lineage>
</organism>
<dbReference type="PANTHER" id="PTHR31862">
    <property type="entry name" value="UPF0261 DOMAIN PROTEIN (AFU_ORTHOLOGUE AFUA_1G10120)"/>
    <property type="match status" value="1"/>
</dbReference>
<accession>A0A482TU97</accession>
<reference evidence="3 4" key="1">
    <citation type="submission" date="2018-12" db="EMBL/GenBank/DDBJ databases">
        <title>Draft genome sequence of Haloarcula hispinica strain 18.1, an halophilic archaeon isolated from Chott El Jerid of Southern Tunisia.</title>
        <authorList>
            <person name="Najjari A."/>
            <person name="Ben Dhia O."/>
            <person name="Ferjani R."/>
            <person name="Mahjoubi M."/>
            <person name="Sghaier H."/>
            <person name="Elshahed M."/>
            <person name="Ouzari H.I."/>
            <person name="Cherid A."/>
            <person name="Youssef N."/>
        </authorList>
    </citation>
    <scope>NUCLEOTIDE SEQUENCE [LARGE SCALE GENOMIC DNA]</scope>
    <source>
        <strain evidence="3 4">18.1</strain>
    </source>
</reference>
<evidence type="ECO:0000313" key="4">
    <source>
        <dbReference type="Proteomes" id="UP000293535"/>
    </source>
</evidence>
<protein>
    <submittedName>
        <fullName evidence="3">UPF0261 family protein</fullName>
    </submittedName>
</protein>
<sequence length="408" mass="42828">MAVTIVGTLDTKGEEIGFARDVLRAQGVDVHIIDTGVVDDPEIDPDTAASAVAEAGGTTLGHLRDDADRGEAIEAMGKGAAAIVQQLHDAGDLDGVLGLGGSGNTSIATTAMRALPVGVPKVMVSTMASGDIEPYVGATDVMMLYSVADIEGLNQLSRRVIANAALAMVGMVTNKPDIEVEDRPTIGISMFGVTTQCVQTAREYLEERGYETIIFHATGTGGKAMEDLVRQGVIDGVLDVTTTEWADELVGGVLAAGPDRLDAAAETGTPQVVSTGALDMVNFGPRDSVPEEFEGRDFHIHNPQVTLMRTTAEENAELGEVIAKKLSAANGPTALYIPLGGVSMLDVEGEDFHDPDADTALFEALKTNLAESVELVEMETDINDETFARALAEQLDAYMRAVDLAPEG</sequence>
<dbReference type="Pfam" id="PF23189">
    <property type="entry name" value="UPF0261_C"/>
    <property type="match status" value="1"/>
</dbReference>
<feature type="domain" description="UPF0261" evidence="1">
    <location>
        <begin position="2"/>
        <end position="175"/>
    </location>
</feature>
<evidence type="ECO:0000259" key="2">
    <source>
        <dbReference type="Pfam" id="PF23189"/>
    </source>
</evidence>
<dbReference type="PIRSF" id="PIRSF033271">
    <property type="entry name" value="UCP033271"/>
    <property type="match status" value="1"/>
</dbReference>
<comment type="caution">
    <text evidence="3">The sequence shown here is derived from an EMBL/GenBank/DDBJ whole genome shotgun (WGS) entry which is preliminary data.</text>
</comment>
<dbReference type="AlphaFoldDB" id="A0A482TU97"/>
<dbReference type="CDD" id="cd15488">
    <property type="entry name" value="Tm-1-like"/>
    <property type="match status" value="1"/>
</dbReference>
<dbReference type="Proteomes" id="UP000293535">
    <property type="component" value="Unassembled WGS sequence"/>
</dbReference>
<dbReference type="PANTHER" id="PTHR31862:SF1">
    <property type="entry name" value="UPF0261 DOMAIN PROTEIN (AFU_ORTHOLOGUE AFUA_1G10120)"/>
    <property type="match status" value="1"/>
</dbReference>
<feature type="domain" description="UPF0261" evidence="2">
    <location>
        <begin position="183"/>
        <end position="399"/>
    </location>
</feature>
<evidence type="ECO:0000259" key="1">
    <source>
        <dbReference type="Pfam" id="PF06792"/>
    </source>
</evidence>
<name>A0A482TU97_HALHI</name>
<dbReference type="NCBIfam" id="NF002674">
    <property type="entry name" value="PRK02399.1-2"/>
    <property type="match status" value="1"/>
</dbReference>
<proteinExistence type="predicted"/>
<dbReference type="InterPro" id="IPR008322">
    <property type="entry name" value="UPF0261"/>
</dbReference>
<dbReference type="Gene3D" id="3.40.50.12020">
    <property type="entry name" value="Uncharacterised protein family UPF0261, NN domain"/>
    <property type="match status" value="1"/>
</dbReference>
<dbReference type="Gene3D" id="3.40.50.12030">
    <property type="entry name" value="Uncharacterised protein family UPF0261, NC domain"/>
    <property type="match status" value="1"/>
</dbReference>
<dbReference type="EMBL" id="RZIG01000001">
    <property type="protein sequence ID" value="RYJ15499.1"/>
    <property type="molecule type" value="Genomic_DNA"/>
</dbReference>